<reference evidence="9 10" key="1">
    <citation type="submission" date="2019-08" db="EMBL/GenBank/DDBJ databases">
        <title>In-depth cultivation of the pig gut microbiome towards novel bacterial diversity and tailored functional studies.</title>
        <authorList>
            <person name="Wylensek D."/>
            <person name="Hitch T.C.A."/>
            <person name="Clavel T."/>
        </authorList>
    </citation>
    <scope>NUCLEOTIDE SEQUENCE [LARGE SCALE GENOMIC DNA]</scope>
    <source>
        <strain evidence="9 10">RF-744-FAT-4</strain>
    </source>
</reference>
<feature type="transmembrane region" description="Helical" evidence="8">
    <location>
        <begin position="17"/>
        <end position="36"/>
    </location>
</feature>
<evidence type="ECO:0000313" key="9">
    <source>
        <dbReference type="EMBL" id="MSS19394.1"/>
    </source>
</evidence>
<dbReference type="Pfam" id="PF03591">
    <property type="entry name" value="AzlC"/>
    <property type="match status" value="1"/>
</dbReference>
<protein>
    <submittedName>
        <fullName evidence="9">Branched-chain amino acid transporter AzlC</fullName>
    </submittedName>
</protein>
<evidence type="ECO:0000256" key="2">
    <source>
        <dbReference type="ARBA" id="ARBA00010735"/>
    </source>
</evidence>
<feature type="transmembrane region" description="Helical" evidence="8">
    <location>
        <begin position="196"/>
        <end position="213"/>
    </location>
</feature>
<evidence type="ECO:0000256" key="6">
    <source>
        <dbReference type="ARBA" id="ARBA00022989"/>
    </source>
</evidence>
<name>A0A7X2NF94_9FIRM</name>
<evidence type="ECO:0000256" key="1">
    <source>
        <dbReference type="ARBA" id="ARBA00004651"/>
    </source>
</evidence>
<accession>A0A7X2NF94</accession>
<keyword evidence="7 8" id="KW-0472">Membrane</keyword>
<keyword evidence="3" id="KW-0813">Transport</keyword>
<keyword evidence="5 8" id="KW-0812">Transmembrane</keyword>
<comment type="similarity">
    <text evidence="2">Belongs to the AzlC family.</text>
</comment>
<evidence type="ECO:0000256" key="5">
    <source>
        <dbReference type="ARBA" id="ARBA00022692"/>
    </source>
</evidence>
<evidence type="ECO:0000256" key="4">
    <source>
        <dbReference type="ARBA" id="ARBA00022475"/>
    </source>
</evidence>
<dbReference type="RefSeq" id="WP_154575804.1">
    <property type="nucleotide sequence ID" value="NZ_VUMO01000003.1"/>
</dbReference>
<dbReference type="PANTHER" id="PTHR34979">
    <property type="entry name" value="INNER MEMBRANE PROTEIN YGAZ"/>
    <property type="match status" value="1"/>
</dbReference>
<proteinExistence type="inferred from homology"/>
<feature type="transmembrane region" description="Helical" evidence="8">
    <location>
        <begin position="73"/>
        <end position="94"/>
    </location>
</feature>
<feature type="transmembrane region" description="Helical" evidence="8">
    <location>
        <begin position="43"/>
        <end position="67"/>
    </location>
</feature>
<comment type="subcellular location">
    <subcellularLocation>
        <location evidence="1">Cell membrane</location>
        <topology evidence="1">Multi-pass membrane protein</topology>
    </subcellularLocation>
</comment>
<organism evidence="9 10">
    <name type="scientific">Pseudoramibacter porci</name>
    <dbReference type="NCBI Taxonomy" id="2606631"/>
    <lineage>
        <taxon>Bacteria</taxon>
        <taxon>Bacillati</taxon>
        <taxon>Bacillota</taxon>
        <taxon>Clostridia</taxon>
        <taxon>Eubacteriales</taxon>
        <taxon>Eubacteriaceae</taxon>
        <taxon>Pseudoramibacter</taxon>
    </lineage>
</organism>
<dbReference type="EMBL" id="VUMO01000003">
    <property type="protein sequence ID" value="MSS19394.1"/>
    <property type="molecule type" value="Genomic_DNA"/>
</dbReference>
<keyword evidence="10" id="KW-1185">Reference proteome</keyword>
<comment type="caution">
    <text evidence="9">The sequence shown here is derived from an EMBL/GenBank/DDBJ whole genome shotgun (WGS) entry which is preliminary data.</text>
</comment>
<evidence type="ECO:0000256" key="3">
    <source>
        <dbReference type="ARBA" id="ARBA00022448"/>
    </source>
</evidence>
<feature type="transmembrane region" description="Helical" evidence="8">
    <location>
        <begin position="219"/>
        <end position="237"/>
    </location>
</feature>
<keyword evidence="6 8" id="KW-1133">Transmembrane helix</keyword>
<dbReference type="Proteomes" id="UP000461754">
    <property type="component" value="Unassembled WGS sequence"/>
</dbReference>
<evidence type="ECO:0000256" key="7">
    <source>
        <dbReference type="ARBA" id="ARBA00023136"/>
    </source>
</evidence>
<dbReference type="PANTHER" id="PTHR34979:SF1">
    <property type="entry name" value="INNER MEMBRANE PROTEIN YGAZ"/>
    <property type="match status" value="1"/>
</dbReference>
<dbReference type="AlphaFoldDB" id="A0A7X2NF94"/>
<evidence type="ECO:0000313" key="10">
    <source>
        <dbReference type="Proteomes" id="UP000461754"/>
    </source>
</evidence>
<feature type="transmembrane region" description="Helical" evidence="8">
    <location>
        <begin position="133"/>
        <end position="159"/>
    </location>
</feature>
<sequence length="259" mass="28376">MNQQSEYAAAFRAVFKYTLPVMAGYIFLGTTYGILMRTSGYPVWLPVVTALIIYTGSMEFLMVGILASAFNPAAAFATAVMVGARHLFYGISLLGTYQNMGAKKFYLIYTTSDETFSIVYTTPIPDGVDKSKAYLIISLLDQIYWVGGALIGTLFGGLITFDTTGLDFVMTAMFVVILLSQWVKDGTALKTMVQDHISELVGILGSLLCLIVFGPDHFIIPAMVVIFAALTLLRPVLDPAYPKGEKKTQRNAPAQEEKR</sequence>
<gene>
    <name evidence="9" type="ORF">FYJ52_03070</name>
</gene>
<evidence type="ECO:0000256" key="8">
    <source>
        <dbReference type="SAM" id="Phobius"/>
    </source>
</evidence>
<dbReference type="InterPro" id="IPR011606">
    <property type="entry name" value="Brnchd-chn_aa_trnsp_permease"/>
</dbReference>
<dbReference type="GO" id="GO:0005886">
    <property type="term" value="C:plasma membrane"/>
    <property type="evidence" value="ECO:0007669"/>
    <property type="project" value="UniProtKB-SubCell"/>
</dbReference>
<keyword evidence="4" id="KW-1003">Cell membrane</keyword>
<dbReference type="GO" id="GO:1903785">
    <property type="term" value="P:L-valine transmembrane transport"/>
    <property type="evidence" value="ECO:0007669"/>
    <property type="project" value="TreeGrafter"/>
</dbReference>